<proteinExistence type="predicted"/>
<gene>
    <name evidence="1" type="ORF">CVT26_007480</name>
</gene>
<evidence type="ECO:0000313" key="1">
    <source>
        <dbReference type="EMBL" id="PPQ81432.1"/>
    </source>
</evidence>
<dbReference type="Proteomes" id="UP000284706">
    <property type="component" value="Unassembled WGS sequence"/>
</dbReference>
<dbReference type="EMBL" id="NHYE01004871">
    <property type="protein sequence ID" value="PPQ81432.1"/>
    <property type="molecule type" value="Genomic_DNA"/>
</dbReference>
<keyword evidence="2" id="KW-1185">Reference proteome</keyword>
<sequence length="306" mass="35373">MHQGHNIPWNILSTNFKFVKEDRRFTPPLTGVVSKRDPAAPGQIKHFVHKSIHAIQTFSETERAKYPPQFTSLTSGPLFRDDLLDKYPEYLNRRNQRIEHWIARAATTGNGHFHTSHGDLADVVKVLLYENQMETLLMLAQHPSIPLGDLHNLSWGHHFGFSRVGESAARAYLFFNCAEAVGILESGEYALTRDYYFLLQEIGASMDYPAQQIPHVNFLRECGILSEGDSRCYGPKEDANKSFVHTDYRRLQEYLKELFALMYRYDMLVRECGLDANWEGELSNREPIRQHAKLDYVNGEYKVVYE</sequence>
<dbReference type="AlphaFoldDB" id="A0A409WSF2"/>
<protein>
    <submittedName>
        <fullName evidence="1">Uncharacterized protein</fullName>
    </submittedName>
</protein>
<name>A0A409WSF2_9AGAR</name>
<dbReference type="InParanoid" id="A0A409WSF2"/>
<evidence type="ECO:0000313" key="2">
    <source>
        <dbReference type="Proteomes" id="UP000284706"/>
    </source>
</evidence>
<accession>A0A409WSF2</accession>
<dbReference type="OrthoDB" id="3204049at2759"/>
<organism evidence="1 2">
    <name type="scientific">Gymnopilus dilepis</name>
    <dbReference type="NCBI Taxonomy" id="231916"/>
    <lineage>
        <taxon>Eukaryota</taxon>
        <taxon>Fungi</taxon>
        <taxon>Dikarya</taxon>
        <taxon>Basidiomycota</taxon>
        <taxon>Agaricomycotina</taxon>
        <taxon>Agaricomycetes</taxon>
        <taxon>Agaricomycetidae</taxon>
        <taxon>Agaricales</taxon>
        <taxon>Agaricineae</taxon>
        <taxon>Hymenogastraceae</taxon>
        <taxon>Gymnopilus</taxon>
    </lineage>
</organism>
<reference evidence="1 2" key="1">
    <citation type="journal article" date="2018" name="Evol. Lett.">
        <title>Horizontal gene cluster transfer increased hallucinogenic mushroom diversity.</title>
        <authorList>
            <person name="Reynolds H.T."/>
            <person name="Vijayakumar V."/>
            <person name="Gluck-Thaler E."/>
            <person name="Korotkin H.B."/>
            <person name="Matheny P.B."/>
            <person name="Slot J.C."/>
        </authorList>
    </citation>
    <scope>NUCLEOTIDE SEQUENCE [LARGE SCALE GENOMIC DNA]</scope>
    <source>
        <strain evidence="1 2">SRW20</strain>
    </source>
</reference>
<comment type="caution">
    <text evidence="1">The sequence shown here is derived from an EMBL/GenBank/DDBJ whole genome shotgun (WGS) entry which is preliminary data.</text>
</comment>